<dbReference type="InParanoid" id="A0A7E5VWS3"/>
<name>A0A7E5VWS3_TRINI</name>
<protein>
    <submittedName>
        <fullName evidence="3">Uncharacterized protein LOC113497428 isoform X1</fullName>
    </submittedName>
</protein>
<organism evidence="2 3">
    <name type="scientific">Trichoplusia ni</name>
    <name type="common">Cabbage looper</name>
    <dbReference type="NCBI Taxonomy" id="7111"/>
    <lineage>
        <taxon>Eukaryota</taxon>
        <taxon>Metazoa</taxon>
        <taxon>Ecdysozoa</taxon>
        <taxon>Arthropoda</taxon>
        <taxon>Hexapoda</taxon>
        <taxon>Insecta</taxon>
        <taxon>Pterygota</taxon>
        <taxon>Neoptera</taxon>
        <taxon>Endopterygota</taxon>
        <taxon>Lepidoptera</taxon>
        <taxon>Glossata</taxon>
        <taxon>Ditrysia</taxon>
        <taxon>Noctuoidea</taxon>
        <taxon>Noctuidae</taxon>
        <taxon>Plusiinae</taxon>
        <taxon>Trichoplusia</taxon>
    </lineage>
</organism>
<reference evidence="3" key="1">
    <citation type="submission" date="2025-08" db="UniProtKB">
        <authorList>
            <consortium name="RefSeq"/>
        </authorList>
    </citation>
    <scope>IDENTIFICATION</scope>
</reference>
<dbReference type="Gene3D" id="2.20.25.240">
    <property type="match status" value="1"/>
</dbReference>
<dbReference type="GeneID" id="113497428"/>
<proteinExistence type="predicted"/>
<feature type="compositionally biased region" description="Basic and acidic residues" evidence="1">
    <location>
        <begin position="30"/>
        <end position="46"/>
    </location>
</feature>
<dbReference type="Proteomes" id="UP000322000">
    <property type="component" value="Chromosome 9"/>
</dbReference>
<dbReference type="RefSeq" id="XP_026732779.1">
    <property type="nucleotide sequence ID" value="XM_026876978.1"/>
</dbReference>
<feature type="compositionally biased region" description="Polar residues" evidence="1">
    <location>
        <begin position="14"/>
        <end position="24"/>
    </location>
</feature>
<gene>
    <name evidence="3" type="primary">LOC113497428</name>
</gene>
<feature type="region of interest" description="Disordered" evidence="1">
    <location>
        <begin position="1"/>
        <end position="83"/>
    </location>
</feature>
<feature type="compositionally biased region" description="Polar residues" evidence="1">
    <location>
        <begin position="57"/>
        <end position="75"/>
    </location>
</feature>
<evidence type="ECO:0000256" key="1">
    <source>
        <dbReference type="SAM" id="MobiDB-lite"/>
    </source>
</evidence>
<dbReference type="AlphaFoldDB" id="A0A7E5VWS3"/>
<keyword evidence="2" id="KW-1185">Reference proteome</keyword>
<dbReference type="KEGG" id="tnl:113497428"/>
<dbReference type="OrthoDB" id="6482909at2759"/>
<sequence length="205" mass="24140">MFEPNTPEAEDPSTVRTMSPLTKNVTEKLMQSRENEKKVEKQEESHPAQPIHKINIDENNTNKTPMADTQDSANSKQHKTRISQTTPEPFLHQQLHFSVSKQGCLQAIHRRHIYRLKYFDWRYRLRVWQCINNSGNLKCPGTLTTNEDQEVTSWSYKHNHSYHDNKIEHKLNNGKIFSDFCEADICSQITQRELFQSSIENNTYY</sequence>
<evidence type="ECO:0000313" key="2">
    <source>
        <dbReference type="Proteomes" id="UP000322000"/>
    </source>
</evidence>
<accession>A0A7E5VWS3</accession>
<evidence type="ECO:0000313" key="3">
    <source>
        <dbReference type="RefSeq" id="XP_026732779.1"/>
    </source>
</evidence>